<dbReference type="Proteomes" id="UP000297070">
    <property type="component" value="Segment"/>
</dbReference>
<protein>
    <submittedName>
        <fullName evidence="1">Uncharacterized protein</fullName>
    </submittedName>
</protein>
<dbReference type="RefSeq" id="YP_009821506.1">
    <property type="nucleotide sequence ID" value="NC_048176.1"/>
</dbReference>
<name>A0A4D6E2K6_9CAUD</name>
<sequence>MIDQLSTVCDAMPCGDCEHGFMQHLHFEYLRGPSGRRLQVYEPCLFCSCGHVESCGCPDCQKKLM</sequence>
<evidence type="ECO:0000313" key="1">
    <source>
        <dbReference type="EMBL" id="QBZ72741.1"/>
    </source>
</evidence>
<accession>A0A4D6E2K6</accession>
<gene>
    <name evidence="1" type="primary">122</name>
    <name evidence="1" type="ORF">SEA_GODONK_122</name>
</gene>
<dbReference type="GeneID" id="55012958"/>
<proteinExistence type="predicted"/>
<keyword evidence="2" id="KW-1185">Reference proteome</keyword>
<reference evidence="1 2" key="1">
    <citation type="submission" date="2019-03" db="EMBL/GenBank/DDBJ databases">
        <authorList>
            <person name="Douthitt C."/>
            <person name="D'Elia T."/>
            <person name="Bockoras C."/>
            <person name="Boss C."/>
            <person name="Clemons M."/>
            <person name="Green W."/>
            <person name="Harel H."/>
            <person name="Larralde J."/>
            <person name="Lopez M."/>
            <person name="Magana D."/>
            <person name="Miguel M."/>
            <person name="Muschweck L."/>
            <person name="Olivos K."/>
            <person name="Racette D."/>
            <person name="Reynolds M."/>
            <person name="Ru Y."/>
            <person name="Santana M."/>
            <person name="Simon R."/>
            <person name="Smotrilla K."/>
            <person name="Sufficool B."/>
            <person name="Tamayo B."/>
            <person name="Tirado E."/>
            <person name="Vajanyi M."/>
            <person name="Weger M."/>
            <person name="Wehr A."/>
            <person name="Whitaker K."/>
            <person name="Garlena R.A."/>
            <person name="Russell D.A."/>
            <person name="Pope W.H."/>
            <person name="Jacobs-Sera D."/>
            <person name="Hatfull G.F."/>
        </authorList>
    </citation>
    <scope>NUCLEOTIDE SEQUENCE [LARGE SCALE GENOMIC DNA]</scope>
</reference>
<dbReference type="KEGG" id="vg:55012958"/>
<dbReference type="EMBL" id="MK620899">
    <property type="protein sequence ID" value="QBZ72741.1"/>
    <property type="molecule type" value="Genomic_DNA"/>
</dbReference>
<evidence type="ECO:0000313" key="2">
    <source>
        <dbReference type="Proteomes" id="UP000297070"/>
    </source>
</evidence>
<organism evidence="1 2">
    <name type="scientific">Gordonia phage GodonK</name>
    <dbReference type="NCBI Taxonomy" id="2562192"/>
    <lineage>
        <taxon>Viruses</taxon>
        <taxon>Duplodnaviria</taxon>
        <taxon>Heunggongvirae</taxon>
        <taxon>Uroviricota</taxon>
        <taxon>Caudoviricetes</taxon>
        <taxon>Godonkavirus</taxon>
        <taxon>Godonkavirus godonK</taxon>
    </lineage>
</organism>